<dbReference type="Proteomes" id="UP000218427">
    <property type="component" value="Unassembled WGS sequence"/>
</dbReference>
<reference evidence="1" key="1">
    <citation type="submission" date="2017-08" db="EMBL/GenBank/DDBJ databases">
        <title>Microbulbifer marisrubri sp. nov., a halophilic alphaproteobacterium isolated from marine sediment of the Yellow Sea, China.</title>
        <authorList>
            <person name="Zhang G."/>
            <person name="Xiong Q."/>
        </authorList>
    </citation>
    <scope>NUCLEOTIDE SEQUENCE [LARGE SCALE GENOMIC DNA]</scope>
    <source>
        <strain evidence="1">WRN-8</strain>
    </source>
</reference>
<name>A0ABX4HYT5_9GAMM</name>
<keyword evidence="2" id="KW-1185">Reference proteome</keyword>
<dbReference type="RefSeq" id="WP_067084511.1">
    <property type="nucleotide sequence ID" value="NZ_LRFG02000003.1"/>
</dbReference>
<dbReference type="EMBL" id="LRFG02000003">
    <property type="protein sequence ID" value="PCO05143.1"/>
    <property type="molecule type" value="Genomic_DNA"/>
</dbReference>
<proteinExistence type="predicted"/>
<sequence>MSIGYKKISEMIIDEINGIDHLNERQKGRLEQLCNKIYMLEASSNHNASSKIIDDLIGELSMAADRIKDLGENA</sequence>
<comment type="caution">
    <text evidence="1">The sequence shown here is derived from an EMBL/GenBank/DDBJ whole genome shotgun (WGS) entry which is preliminary data.</text>
</comment>
<accession>A0ABX4HYT5</accession>
<gene>
    <name evidence="1" type="ORF">AWR36_010470</name>
</gene>
<evidence type="ECO:0000313" key="1">
    <source>
        <dbReference type="EMBL" id="PCO05143.1"/>
    </source>
</evidence>
<evidence type="ECO:0000313" key="2">
    <source>
        <dbReference type="Proteomes" id="UP000218427"/>
    </source>
</evidence>
<protein>
    <submittedName>
        <fullName evidence="1">Uncharacterized protein</fullName>
    </submittedName>
</protein>
<organism evidence="1 2">
    <name type="scientific">Microbulbifer flavimaris</name>
    <dbReference type="NCBI Taxonomy" id="1781068"/>
    <lineage>
        <taxon>Bacteria</taxon>
        <taxon>Pseudomonadati</taxon>
        <taxon>Pseudomonadota</taxon>
        <taxon>Gammaproteobacteria</taxon>
        <taxon>Cellvibrionales</taxon>
        <taxon>Microbulbiferaceae</taxon>
        <taxon>Microbulbifer</taxon>
    </lineage>
</organism>